<accession>A0A4P9WC03</accession>
<feature type="compositionally biased region" description="Low complexity" evidence="1">
    <location>
        <begin position="369"/>
        <end position="389"/>
    </location>
</feature>
<evidence type="ECO:0000256" key="1">
    <source>
        <dbReference type="SAM" id="MobiDB-lite"/>
    </source>
</evidence>
<evidence type="ECO:0000313" key="2">
    <source>
        <dbReference type="EMBL" id="RKO89113.1"/>
    </source>
</evidence>
<keyword evidence="3" id="KW-1185">Reference proteome</keyword>
<dbReference type="Proteomes" id="UP000269721">
    <property type="component" value="Unassembled WGS sequence"/>
</dbReference>
<dbReference type="AlphaFoldDB" id="A0A4P9WC03"/>
<name>A0A4P9WC03_9FUNG</name>
<proteinExistence type="predicted"/>
<feature type="region of interest" description="Disordered" evidence="1">
    <location>
        <begin position="369"/>
        <end position="455"/>
    </location>
</feature>
<evidence type="ECO:0000313" key="3">
    <source>
        <dbReference type="Proteomes" id="UP000269721"/>
    </source>
</evidence>
<organism evidence="2 3">
    <name type="scientific">Blyttiomyces helicus</name>
    <dbReference type="NCBI Taxonomy" id="388810"/>
    <lineage>
        <taxon>Eukaryota</taxon>
        <taxon>Fungi</taxon>
        <taxon>Fungi incertae sedis</taxon>
        <taxon>Chytridiomycota</taxon>
        <taxon>Chytridiomycota incertae sedis</taxon>
        <taxon>Chytridiomycetes</taxon>
        <taxon>Chytridiomycetes incertae sedis</taxon>
        <taxon>Blyttiomyces</taxon>
    </lineage>
</organism>
<sequence length="750" mass="82041">MAQIPKMSNPDKPWDYQMLSMNSNITMDIVNANPDKPWDYSHLSCNPNISMVIVNANPDIPWDYLALSSHKNIAMDIIEANYENLSLNLNLMIKMEFVNSNPDKPWSWYCLSRNPKITIESVKANRDKPWDYWAFSHNPNITIEFIKANPDKPWDYSALSHNPNITIEFINANLDKPWYWKVLSSSPNITEDIVKDITTEFVEANPDKPWSYRYLTSQIQLQHPIEQEAGNTSTQLEIDLSLLSEKEKKPNFIRILQVLSTTANHRGRAKDLQNRYDNLPSNTNKVIIPITVKAWNKILETNKEGILHDESDFSCMFEGYHRICKGKNSPRGKSVDYWVNTTLFPIYKRCDTGESVAAAPIGRLHPYSRRGSGSSVVLSRSRRSSTSGSNAEVVGEIDGETDGLIENVVEAEEVATESEGDCEADSERHASPLGGSTDDGESVEDATPGDSLNTSTLSATATIGATVSSTLGAMATLSSTLGATTTLSSTLGATATLGATLGATATLGAALGATELLGTTLGASAVLGATSTIGSMSTLGATSTHGATSTLGATSSFDSTDWTVPCPSIITLQNDIIKEQRRELLEATKGICGRIDLSDDAALYPLRELASRGHSDSCLANGVNGIRLFTDRCGSIEHALGNIEFFGLRTNKFAIANNKPGTYFKLRTNPNDVVSRSNSATAGLQHASCGAIPASDHVRDDGSEPVWFRRIQVGIWGLRRTQFWKHWYGYGYGYGDGDGDGRRDVARQRL</sequence>
<reference evidence="3" key="1">
    <citation type="journal article" date="2018" name="Nat. Microbiol.">
        <title>Leveraging single-cell genomics to expand the fungal tree of life.</title>
        <authorList>
            <person name="Ahrendt S.R."/>
            <person name="Quandt C.A."/>
            <person name="Ciobanu D."/>
            <person name="Clum A."/>
            <person name="Salamov A."/>
            <person name="Andreopoulos B."/>
            <person name="Cheng J.F."/>
            <person name="Woyke T."/>
            <person name="Pelin A."/>
            <person name="Henrissat B."/>
            <person name="Reynolds N.K."/>
            <person name="Benny G.L."/>
            <person name="Smith M.E."/>
            <person name="James T.Y."/>
            <person name="Grigoriev I.V."/>
        </authorList>
    </citation>
    <scope>NUCLEOTIDE SEQUENCE [LARGE SCALE GENOMIC DNA]</scope>
</reference>
<dbReference type="EMBL" id="KZ996281">
    <property type="protein sequence ID" value="RKO89113.1"/>
    <property type="molecule type" value="Genomic_DNA"/>
</dbReference>
<protein>
    <submittedName>
        <fullName evidence="2">Uncharacterized protein</fullName>
    </submittedName>
</protein>
<feature type="compositionally biased region" description="Acidic residues" evidence="1">
    <location>
        <begin position="395"/>
        <end position="424"/>
    </location>
</feature>
<gene>
    <name evidence="2" type="ORF">BDK51DRAFT_41294</name>
</gene>